<reference evidence="1 2" key="1">
    <citation type="journal article" date="2021" name="Hortic Res">
        <title>High-quality reference genome and annotation aids understanding of berry development for evergreen blueberry (Vaccinium darrowii).</title>
        <authorList>
            <person name="Yu J."/>
            <person name="Hulse-Kemp A.M."/>
            <person name="Babiker E."/>
            <person name="Staton M."/>
        </authorList>
    </citation>
    <scope>NUCLEOTIDE SEQUENCE [LARGE SCALE GENOMIC DNA]</scope>
    <source>
        <strain evidence="2">cv. NJ 8807/NJ 8810</strain>
        <tissue evidence="1">Young leaf</tissue>
    </source>
</reference>
<sequence>MQAGFQMKDRWSVNAKDIHDRALERVTKRNGPNITDFRTLWNPLMKILNWLRNGYKVKGIGIHGIPRIGKTTIISNLNDHNQFAKMFVIVIWFKVLEGNGNNSIKKLQQAIARRLDLTKKTRNPGEVAQSISAVLERMRYLRLLDDVNKLSNYVKLGILIEKTATR</sequence>
<accession>A0ACB7X6N0</accession>
<dbReference type="Proteomes" id="UP000828048">
    <property type="component" value="Chromosome 2"/>
</dbReference>
<evidence type="ECO:0000313" key="1">
    <source>
        <dbReference type="EMBL" id="KAH7836199.1"/>
    </source>
</evidence>
<gene>
    <name evidence="1" type="ORF">Vadar_033625</name>
</gene>
<keyword evidence="2" id="KW-1185">Reference proteome</keyword>
<protein>
    <submittedName>
        <fullName evidence="1">Uncharacterized protein</fullName>
    </submittedName>
</protein>
<evidence type="ECO:0000313" key="2">
    <source>
        <dbReference type="Proteomes" id="UP000828048"/>
    </source>
</evidence>
<comment type="caution">
    <text evidence="1">The sequence shown here is derived from an EMBL/GenBank/DDBJ whole genome shotgun (WGS) entry which is preliminary data.</text>
</comment>
<dbReference type="EMBL" id="CM037152">
    <property type="protein sequence ID" value="KAH7836199.1"/>
    <property type="molecule type" value="Genomic_DNA"/>
</dbReference>
<proteinExistence type="predicted"/>
<organism evidence="1 2">
    <name type="scientific">Vaccinium darrowii</name>
    <dbReference type="NCBI Taxonomy" id="229202"/>
    <lineage>
        <taxon>Eukaryota</taxon>
        <taxon>Viridiplantae</taxon>
        <taxon>Streptophyta</taxon>
        <taxon>Embryophyta</taxon>
        <taxon>Tracheophyta</taxon>
        <taxon>Spermatophyta</taxon>
        <taxon>Magnoliopsida</taxon>
        <taxon>eudicotyledons</taxon>
        <taxon>Gunneridae</taxon>
        <taxon>Pentapetalae</taxon>
        <taxon>asterids</taxon>
        <taxon>Ericales</taxon>
        <taxon>Ericaceae</taxon>
        <taxon>Vaccinioideae</taxon>
        <taxon>Vaccinieae</taxon>
        <taxon>Vaccinium</taxon>
    </lineage>
</organism>
<name>A0ACB7X6N0_9ERIC</name>